<feature type="compositionally biased region" description="Polar residues" evidence="3">
    <location>
        <begin position="380"/>
        <end position="392"/>
    </location>
</feature>
<keyword evidence="6" id="KW-1185">Reference proteome</keyword>
<feature type="compositionally biased region" description="Low complexity" evidence="3">
    <location>
        <begin position="328"/>
        <end position="342"/>
    </location>
</feature>
<dbReference type="Pfam" id="PF00439">
    <property type="entry name" value="Bromodomain"/>
    <property type="match status" value="1"/>
</dbReference>
<feature type="compositionally biased region" description="Low complexity" evidence="3">
    <location>
        <begin position="538"/>
        <end position="570"/>
    </location>
</feature>
<gene>
    <name evidence="5" type="ORF">CI109_104001</name>
</gene>
<dbReference type="SMART" id="SM00297">
    <property type="entry name" value="BROMO"/>
    <property type="match status" value="1"/>
</dbReference>
<evidence type="ECO:0000256" key="3">
    <source>
        <dbReference type="SAM" id="MobiDB-lite"/>
    </source>
</evidence>
<dbReference type="GeneID" id="43589412"/>
<name>A0AAJ8MXE5_9TREE</name>
<dbReference type="Gene3D" id="1.20.920.10">
    <property type="entry name" value="Bromodomain-like"/>
    <property type="match status" value="1"/>
</dbReference>
<dbReference type="PANTHER" id="PTHR15398:SF4">
    <property type="entry name" value="BROMODOMAIN-CONTAINING PROTEIN 8 ISOFORM X1"/>
    <property type="match status" value="1"/>
</dbReference>
<evidence type="ECO:0000313" key="5">
    <source>
        <dbReference type="EMBL" id="WWD19540.1"/>
    </source>
</evidence>
<reference evidence="5" key="1">
    <citation type="submission" date="2017-08" db="EMBL/GenBank/DDBJ databases">
        <authorList>
            <person name="Cuomo C."/>
            <person name="Billmyre B."/>
            <person name="Heitman J."/>
        </authorList>
    </citation>
    <scope>NUCLEOTIDE SEQUENCE</scope>
    <source>
        <strain evidence="5">CBS 12478</strain>
    </source>
</reference>
<reference evidence="5" key="2">
    <citation type="submission" date="2024-01" db="EMBL/GenBank/DDBJ databases">
        <title>Comparative genomics of Cryptococcus and Kwoniella reveals pathogenesis evolution and contrasting modes of karyotype evolution via chromosome fusion or intercentromeric recombination.</title>
        <authorList>
            <person name="Coelho M.A."/>
            <person name="David-Palma M."/>
            <person name="Shea T."/>
            <person name="Bowers K."/>
            <person name="McGinley-Smith S."/>
            <person name="Mohammad A.W."/>
            <person name="Gnirke A."/>
            <person name="Yurkov A.M."/>
            <person name="Nowrousian M."/>
            <person name="Sun S."/>
            <person name="Cuomo C.A."/>
            <person name="Heitman J."/>
        </authorList>
    </citation>
    <scope>NUCLEOTIDE SEQUENCE</scope>
    <source>
        <strain evidence="5">CBS 12478</strain>
    </source>
</reference>
<dbReference type="AlphaFoldDB" id="A0AAJ8MXE5"/>
<dbReference type="InterPro" id="IPR036427">
    <property type="entry name" value="Bromodomain-like_sf"/>
</dbReference>
<protein>
    <recommendedName>
        <fullName evidence="4">Bromo domain-containing protein</fullName>
    </recommendedName>
</protein>
<accession>A0AAJ8MXE5</accession>
<feature type="compositionally biased region" description="Low complexity" evidence="3">
    <location>
        <begin position="265"/>
        <end position="280"/>
    </location>
</feature>
<dbReference type="SUPFAM" id="SSF47370">
    <property type="entry name" value="Bromodomain"/>
    <property type="match status" value="1"/>
</dbReference>
<evidence type="ECO:0000256" key="1">
    <source>
        <dbReference type="ARBA" id="ARBA00023117"/>
    </source>
</evidence>
<dbReference type="InterPro" id="IPR001487">
    <property type="entry name" value="Bromodomain"/>
</dbReference>
<keyword evidence="1 2" id="KW-0103">Bromodomain</keyword>
<evidence type="ECO:0000313" key="6">
    <source>
        <dbReference type="Proteomes" id="UP000322225"/>
    </source>
</evidence>
<dbReference type="EMBL" id="CP144057">
    <property type="protein sequence ID" value="WWD19540.1"/>
    <property type="molecule type" value="Genomic_DNA"/>
</dbReference>
<feature type="compositionally biased region" description="Acidic residues" evidence="3">
    <location>
        <begin position="176"/>
        <end position="185"/>
    </location>
</feature>
<sequence length="677" mass="74058">MTATVAPASGNSPLSDRLTVQEKLLLAQAVYKLGALSWPAVSKLLVAHPCCITRPKDLFSAEACEGSYVELMTGIGINVPAQDAMKPQAKVHLRLAQTFYLARMQELQTTITTYESRFTQLMSEINAIRAGEMDDEIRAELRGVLARKYGKRLLDSWVPEVEEVKKAVEAGRPEASEEQQEEERAEEEKEVKEEEREEEAEEVHAGVKSAEGEEAIEDVQMDDEDEDETEMKEEEAEEEADEEEEQEGTPVKTPKRPSPAASNRSDLSPPGSDLSPAPSDQGSPAPAEDEEEEEGTSVPPRSRTNKRKASTQPRGAPASKRSGRRSNATAPAASPAPTQPESEAAEHSEAEEEGPSTRGRRRSSKRESTTRTGKKPQDSPAASTRTKDSSPAVSRRAPSVSSNTSATPGGAQEERRSSRRAAATVKGRGMRDDVVSKSVREQSAAVESVKAEEVDDDDVEMEEKKVTRASGRRKGGAQQHHTQAQEPHATPTGEREKRGTRASAARVVRESVENDQDDDEEGGGTAEPEHETSMKIETPAPASASASASAAGGSGTRSTRNQQQASKSSQKLLYSLLDTISSHRNGNVFQNPVKKSDAPDYHEVIKRPMDLKTIRGRIKDGQISSIDEFERDALLIFANAMMYNQPDSQVYEMAKEMLKDAESHIAHFRNMQHHLSR</sequence>
<feature type="compositionally biased region" description="Acidic residues" evidence="3">
    <location>
        <begin position="513"/>
        <end position="522"/>
    </location>
</feature>
<organism evidence="5 6">
    <name type="scientific">Kwoniella shandongensis</name>
    <dbReference type="NCBI Taxonomy" id="1734106"/>
    <lineage>
        <taxon>Eukaryota</taxon>
        <taxon>Fungi</taxon>
        <taxon>Dikarya</taxon>
        <taxon>Basidiomycota</taxon>
        <taxon>Agaricomycotina</taxon>
        <taxon>Tremellomycetes</taxon>
        <taxon>Tremellales</taxon>
        <taxon>Cryptococcaceae</taxon>
        <taxon>Kwoniella</taxon>
    </lineage>
</organism>
<dbReference type="PROSITE" id="PS50014">
    <property type="entry name" value="BROMODOMAIN_2"/>
    <property type="match status" value="1"/>
</dbReference>
<evidence type="ECO:0000259" key="4">
    <source>
        <dbReference type="PROSITE" id="PS50014"/>
    </source>
</evidence>
<dbReference type="CDD" id="cd04369">
    <property type="entry name" value="Bromodomain"/>
    <property type="match status" value="1"/>
</dbReference>
<feature type="compositionally biased region" description="Acidic residues" evidence="3">
    <location>
        <begin position="212"/>
        <end position="247"/>
    </location>
</feature>
<dbReference type="GO" id="GO:0035267">
    <property type="term" value="C:NuA4 histone acetyltransferase complex"/>
    <property type="evidence" value="ECO:0007669"/>
    <property type="project" value="TreeGrafter"/>
</dbReference>
<dbReference type="GO" id="GO:0006325">
    <property type="term" value="P:chromatin organization"/>
    <property type="evidence" value="ECO:0007669"/>
    <property type="project" value="UniProtKB-ARBA"/>
</dbReference>
<dbReference type="PANTHER" id="PTHR15398">
    <property type="entry name" value="BROMODOMAIN-CONTAINING PROTEIN 8"/>
    <property type="match status" value="1"/>
</dbReference>
<dbReference type="KEGG" id="ksn:43589412"/>
<feature type="domain" description="Bromo" evidence="4">
    <location>
        <begin position="581"/>
        <end position="651"/>
    </location>
</feature>
<dbReference type="PRINTS" id="PR00503">
    <property type="entry name" value="BROMODOMAIN"/>
</dbReference>
<evidence type="ECO:0000256" key="2">
    <source>
        <dbReference type="PROSITE-ProRule" id="PRU00035"/>
    </source>
</evidence>
<dbReference type="RefSeq" id="XP_065823482.1">
    <property type="nucleotide sequence ID" value="XM_065967410.1"/>
</dbReference>
<feature type="compositionally biased region" description="Basic and acidic residues" evidence="3">
    <location>
        <begin position="429"/>
        <end position="440"/>
    </location>
</feature>
<dbReference type="Proteomes" id="UP000322225">
    <property type="component" value="Chromosome 7"/>
</dbReference>
<proteinExistence type="predicted"/>
<feature type="region of interest" description="Disordered" evidence="3">
    <location>
        <begin position="168"/>
        <end position="570"/>
    </location>
</feature>